<feature type="chain" id="PRO_5045669700" evidence="4">
    <location>
        <begin position="25"/>
        <end position="479"/>
    </location>
</feature>
<evidence type="ECO:0000256" key="4">
    <source>
        <dbReference type="SAM" id="SignalP"/>
    </source>
</evidence>
<evidence type="ECO:0000256" key="3">
    <source>
        <dbReference type="SAM" id="MobiDB-lite"/>
    </source>
</evidence>
<organism evidence="8 9">
    <name type="scientific">Candidatus Methylocalor cossyra</name>
    <dbReference type="NCBI Taxonomy" id="3108543"/>
    <lineage>
        <taxon>Bacteria</taxon>
        <taxon>Pseudomonadati</taxon>
        <taxon>Pseudomonadota</taxon>
        <taxon>Gammaproteobacteria</taxon>
        <taxon>Methylococcales</taxon>
        <taxon>Methylococcaceae</taxon>
        <taxon>Candidatus Methylocalor</taxon>
    </lineage>
</organism>
<feature type="compositionally biased region" description="Pro residues" evidence="3">
    <location>
        <begin position="462"/>
        <end position="471"/>
    </location>
</feature>
<evidence type="ECO:0000259" key="5">
    <source>
        <dbReference type="Pfam" id="PF25919"/>
    </source>
</evidence>
<dbReference type="InterPro" id="IPR051909">
    <property type="entry name" value="MFP_Cation_Efflux"/>
</dbReference>
<dbReference type="Pfam" id="PF25975">
    <property type="entry name" value="CzcB_C"/>
    <property type="match status" value="1"/>
</dbReference>
<dbReference type="RefSeq" id="WP_348758024.1">
    <property type="nucleotide sequence ID" value="NZ_OZ026884.1"/>
</dbReference>
<feature type="domain" description="CusB-like beta-barrel" evidence="6">
    <location>
        <begin position="303"/>
        <end position="378"/>
    </location>
</feature>
<dbReference type="Gene3D" id="2.40.50.100">
    <property type="match status" value="1"/>
</dbReference>
<dbReference type="Pfam" id="PF25954">
    <property type="entry name" value="Beta-barrel_RND_2"/>
    <property type="match status" value="1"/>
</dbReference>
<keyword evidence="2" id="KW-0813">Transport</keyword>
<dbReference type="InterPro" id="IPR058649">
    <property type="entry name" value="CzcB_C"/>
</dbReference>
<evidence type="ECO:0000313" key="9">
    <source>
        <dbReference type="Proteomes" id="UP001497493"/>
    </source>
</evidence>
<dbReference type="InterPro" id="IPR058792">
    <property type="entry name" value="Beta-barrel_RND_2"/>
</dbReference>
<dbReference type="NCBIfam" id="TIGR01730">
    <property type="entry name" value="RND_mfp"/>
    <property type="match status" value="1"/>
</dbReference>
<accession>A0ABP1CB85</accession>
<dbReference type="PANTHER" id="PTHR30097:SF15">
    <property type="entry name" value="CATION EFFLUX SYSTEM PROTEIN CUSB"/>
    <property type="match status" value="1"/>
</dbReference>
<protein>
    <submittedName>
        <fullName evidence="8">Efflux RND transporter periplasmic adaptor subunit</fullName>
    </submittedName>
</protein>
<feature type="domain" description="CzcB-like C-terminal circularly permuted SH3-like" evidence="7">
    <location>
        <begin position="386"/>
        <end position="445"/>
    </location>
</feature>
<feature type="region of interest" description="Disordered" evidence="3">
    <location>
        <begin position="64"/>
        <end position="85"/>
    </location>
</feature>
<dbReference type="Gene3D" id="2.40.30.170">
    <property type="match status" value="1"/>
</dbReference>
<dbReference type="SUPFAM" id="SSF111369">
    <property type="entry name" value="HlyD-like secretion proteins"/>
    <property type="match status" value="1"/>
</dbReference>
<comment type="similarity">
    <text evidence="1">Belongs to the membrane fusion protein (MFP) (TC 8.A.1) family.</text>
</comment>
<dbReference type="Gene3D" id="2.40.420.20">
    <property type="match status" value="1"/>
</dbReference>
<reference evidence="8 9" key="1">
    <citation type="submission" date="2024-04" db="EMBL/GenBank/DDBJ databases">
        <authorList>
            <person name="Cremers G."/>
        </authorList>
    </citation>
    <scope>NUCLEOTIDE SEQUENCE [LARGE SCALE GENOMIC DNA]</scope>
    <source>
        <strain evidence="8">MeCH1-AG</strain>
    </source>
</reference>
<feature type="region of interest" description="Disordered" evidence="3">
    <location>
        <begin position="457"/>
        <end position="479"/>
    </location>
</feature>
<evidence type="ECO:0000256" key="1">
    <source>
        <dbReference type="ARBA" id="ARBA00009477"/>
    </source>
</evidence>
<evidence type="ECO:0000256" key="2">
    <source>
        <dbReference type="ARBA" id="ARBA00022448"/>
    </source>
</evidence>
<gene>
    <name evidence="8" type="ORF">MECH1_V1_2739</name>
</gene>
<feature type="signal peptide" evidence="4">
    <location>
        <begin position="1"/>
        <end position="24"/>
    </location>
</feature>
<evidence type="ECO:0000259" key="7">
    <source>
        <dbReference type="Pfam" id="PF25975"/>
    </source>
</evidence>
<keyword evidence="4" id="KW-0732">Signal</keyword>
<keyword evidence="9" id="KW-1185">Reference proteome</keyword>
<evidence type="ECO:0000259" key="6">
    <source>
        <dbReference type="Pfam" id="PF25954"/>
    </source>
</evidence>
<dbReference type="Pfam" id="PF25919">
    <property type="entry name" value="BSH_CusB"/>
    <property type="match status" value="1"/>
</dbReference>
<dbReference type="InterPro" id="IPR006143">
    <property type="entry name" value="RND_pump_MFP"/>
</dbReference>
<proteinExistence type="inferred from homology"/>
<feature type="domain" description="CusB-like barrel-sandwich hybrid" evidence="5">
    <location>
        <begin position="171"/>
        <end position="299"/>
    </location>
</feature>
<dbReference type="EMBL" id="OZ026884">
    <property type="protein sequence ID" value="CAL1241515.1"/>
    <property type="molecule type" value="Genomic_DNA"/>
</dbReference>
<evidence type="ECO:0000313" key="8">
    <source>
        <dbReference type="EMBL" id="CAL1241515.1"/>
    </source>
</evidence>
<sequence length="479" mass="51492">MNWALLCTALVAAGLGAAGGYYLAAHEARHAAPKPLFYRHPMNPAVTSPVPAKDEMGMDYVPVYEDHPPPQAEGATPSAGGTGKPERRILYYRHPMGLPDTSPVPKKDAMGMDYIPVYADEEGTEGGPVVQVGREKIQRLGVRTAPAEYAPLARTVRGVGIVEPDERRLYTVTLRFDGFIEKLYVATTGQAVTRGQPLFELYSPELVSAQREYLTARSAAAALAGSEPWVQAGMRELAASGLERLRNFGIAEAELADLERRGEARHALLVRSPATGVVLEKAAVAGVQAKAGDVLFKIADLSQVWVVAEIYEQDLGLLAPGQTVRARLDAYPGRQFGGRVAFLYPTLDAATRTARARIELPNPQGLLKPMMYARLEIDTGAHRALVVPRSAVLEGGRRTLVLVERGEGRFEPRPVRLGLRGEENYEILDGLRAGERVVVGANFLIDAESNLKAALDSLGPAETPPAAPPPGGHDGHGGK</sequence>
<name>A0ABP1CB85_9GAMM</name>
<dbReference type="Proteomes" id="UP001497493">
    <property type="component" value="Chromosome"/>
</dbReference>
<dbReference type="PANTHER" id="PTHR30097">
    <property type="entry name" value="CATION EFFLUX SYSTEM PROTEIN CUSB"/>
    <property type="match status" value="1"/>
</dbReference>
<dbReference type="InterPro" id="IPR058790">
    <property type="entry name" value="BSH_CusB"/>
</dbReference>